<keyword evidence="2" id="KW-1185">Reference proteome</keyword>
<reference evidence="1" key="1">
    <citation type="submission" date="2023-07" db="EMBL/GenBank/DDBJ databases">
        <title>draft genome sequence of fig (Ficus carica).</title>
        <authorList>
            <person name="Takahashi T."/>
            <person name="Nishimura K."/>
        </authorList>
    </citation>
    <scope>NUCLEOTIDE SEQUENCE</scope>
</reference>
<name>A0AA87ZU00_FICCA</name>
<organism evidence="1 2">
    <name type="scientific">Ficus carica</name>
    <name type="common">Common fig</name>
    <dbReference type="NCBI Taxonomy" id="3494"/>
    <lineage>
        <taxon>Eukaryota</taxon>
        <taxon>Viridiplantae</taxon>
        <taxon>Streptophyta</taxon>
        <taxon>Embryophyta</taxon>
        <taxon>Tracheophyta</taxon>
        <taxon>Spermatophyta</taxon>
        <taxon>Magnoliopsida</taxon>
        <taxon>eudicotyledons</taxon>
        <taxon>Gunneridae</taxon>
        <taxon>Pentapetalae</taxon>
        <taxon>rosids</taxon>
        <taxon>fabids</taxon>
        <taxon>Rosales</taxon>
        <taxon>Moraceae</taxon>
        <taxon>Ficeae</taxon>
        <taxon>Ficus</taxon>
    </lineage>
</organism>
<dbReference type="EMBL" id="BTGU01000010">
    <property type="protein sequence ID" value="GMN39967.1"/>
    <property type="molecule type" value="Genomic_DNA"/>
</dbReference>
<accession>A0AA87ZU00</accession>
<proteinExistence type="predicted"/>
<dbReference type="Proteomes" id="UP001187192">
    <property type="component" value="Unassembled WGS sequence"/>
</dbReference>
<comment type="caution">
    <text evidence="1">The sequence shown here is derived from an EMBL/GenBank/DDBJ whole genome shotgun (WGS) entry which is preliminary data.</text>
</comment>
<sequence length="80" mass="8367">MGSKIRFLDVENESLSSQNSLGNLPVEAAQPSGLAIAFESLWPSSSPPSSSSSPVSCYLIRIVVDPQTPSIAHASSNHNA</sequence>
<protein>
    <submittedName>
        <fullName evidence="1">Uncharacterized protein</fullName>
    </submittedName>
</protein>
<dbReference type="AlphaFoldDB" id="A0AA87ZU00"/>
<evidence type="ECO:0000313" key="2">
    <source>
        <dbReference type="Proteomes" id="UP001187192"/>
    </source>
</evidence>
<gene>
    <name evidence="1" type="ORF">TIFTF001_009194</name>
</gene>
<evidence type="ECO:0000313" key="1">
    <source>
        <dbReference type="EMBL" id="GMN39967.1"/>
    </source>
</evidence>